<accession>A0A0B1QZA5</accession>
<dbReference type="Gene3D" id="3.30.70.270">
    <property type="match status" value="1"/>
</dbReference>
<comment type="caution">
    <text evidence="5">The sequence shown here is derived from an EMBL/GenBank/DDBJ whole genome shotgun (WGS) entry which is preliminary data.</text>
</comment>
<evidence type="ECO:0000256" key="1">
    <source>
        <dbReference type="ARBA" id="ARBA00004665"/>
    </source>
</evidence>
<evidence type="ECO:0000256" key="2">
    <source>
        <dbReference type="ARBA" id="ARBA00012528"/>
    </source>
</evidence>
<dbReference type="NCBIfam" id="TIGR00254">
    <property type="entry name" value="GGDEF"/>
    <property type="match status" value="1"/>
</dbReference>
<comment type="catalytic activity">
    <reaction evidence="3">
        <text>2 GTP = 3',3'-c-di-GMP + 2 diphosphate</text>
        <dbReference type="Rhea" id="RHEA:24898"/>
        <dbReference type="ChEBI" id="CHEBI:33019"/>
        <dbReference type="ChEBI" id="CHEBI:37565"/>
        <dbReference type="ChEBI" id="CHEBI:58805"/>
        <dbReference type="EC" id="2.7.7.65"/>
    </reaction>
</comment>
<evidence type="ECO:0000256" key="3">
    <source>
        <dbReference type="ARBA" id="ARBA00034247"/>
    </source>
</evidence>
<dbReference type="EC" id="2.7.7.65" evidence="2"/>
<dbReference type="GO" id="GO:0052621">
    <property type="term" value="F:diguanylate cyclase activity"/>
    <property type="evidence" value="ECO:0007669"/>
    <property type="project" value="UniProtKB-EC"/>
</dbReference>
<protein>
    <recommendedName>
        <fullName evidence="2">diguanylate cyclase</fullName>
        <ecNumber evidence="2">2.7.7.65</ecNumber>
    </recommendedName>
</protein>
<dbReference type="InterPro" id="IPR000160">
    <property type="entry name" value="GGDEF_dom"/>
</dbReference>
<name>A0A0B1QZA5_9GAMM</name>
<dbReference type="InterPro" id="IPR029787">
    <property type="entry name" value="Nucleotide_cyclase"/>
</dbReference>
<feature type="domain" description="GGDEF" evidence="4">
    <location>
        <begin position="1"/>
        <end position="67"/>
    </location>
</feature>
<dbReference type="GO" id="GO:0005886">
    <property type="term" value="C:plasma membrane"/>
    <property type="evidence" value="ECO:0007669"/>
    <property type="project" value="TreeGrafter"/>
</dbReference>
<dbReference type="GO" id="GO:0043709">
    <property type="term" value="P:cell adhesion involved in single-species biofilm formation"/>
    <property type="evidence" value="ECO:0007669"/>
    <property type="project" value="TreeGrafter"/>
</dbReference>
<dbReference type="SUPFAM" id="SSF55073">
    <property type="entry name" value="Nucleotide cyclase"/>
    <property type="match status" value="1"/>
</dbReference>
<sequence>MAGRIQENLAASSIPHEASDTAPWVTVSQGAACWQEGMALENLITLADKQLYQSKNQGRNRISMAEQNRFY</sequence>
<dbReference type="InterPro" id="IPR050469">
    <property type="entry name" value="Diguanylate_Cyclase"/>
</dbReference>
<dbReference type="PANTHER" id="PTHR45138:SF9">
    <property type="entry name" value="DIGUANYLATE CYCLASE DGCM-RELATED"/>
    <property type="match status" value="1"/>
</dbReference>
<dbReference type="PANTHER" id="PTHR45138">
    <property type="entry name" value="REGULATORY COMPONENTS OF SENSORY TRANSDUCTION SYSTEM"/>
    <property type="match status" value="1"/>
</dbReference>
<dbReference type="EMBL" id="JTJJ01000115">
    <property type="protein sequence ID" value="KHJ65694.1"/>
    <property type="molecule type" value="Genomic_DNA"/>
</dbReference>
<proteinExistence type="predicted"/>
<evidence type="ECO:0000313" key="5">
    <source>
        <dbReference type="EMBL" id="KHJ65694.1"/>
    </source>
</evidence>
<reference evidence="5 6" key="1">
    <citation type="submission" date="2014-11" db="EMBL/GenBank/DDBJ databases">
        <title>Genome sequencing of Pantoea rodasii ND03.</title>
        <authorList>
            <person name="Muhamad Yunos N.Y."/>
            <person name="Chan K.-G."/>
        </authorList>
    </citation>
    <scope>NUCLEOTIDE SEQUENCE [LARGE SCALE GENOMIC DNA]</scope>
    <source>
        <strain evidence="5 6">ND03</strain>
    </source>
</reference>
<organism evidence="5 6">
    <name type="scientific">Pantoea rodasii</name>
    <dbReference type="NCBI Taxonomy" id="1076549"/>
    <lineage>
        <taxon>Bacteria</taxon>
        <taxon>Pseudomonadati</taxon>
        <taxon>Pseudomonadota</taxon>
        <taxon>Gammaproteobacteria</taxon>
        <taxon>Enterobacterales</taxon>
        <taxon>Erwiniaceae</taxon>
        <taxon>Pantoea</taxon>
    </lineage>
</organism>
<gene>
    <name evidence="5" type="ORF">QU24_23295</name>
</gene>
<evidence type="ECO:0000259" key="4">
    <source>
        <dbReference type="PROSITE" id="PS50887"/>
    </source>
</evidence>
<evidence type="ECO:0000313" key="6">
    <source>
        <dbReference type="Proteomes" id="UP000030853"/>
    </source>
</evidence>
<dbReference type="PROSITE" id="PS50887">
    <property type="entry name" value="GGDEF"/>
    <property type="match status" value="1"/>
</dbReference>
<comment type="pathway">
    <text evidence="1">Purine metabolism; 3',5'-cyclic di-GMP biosynthesis.</text>
</comment>
<dbReference type="AlphaFoldDB" id="A0A0B1QZA5"/>
<dbReference type="Proteomes" id="UP000030853">
    <property type="component" value="Unassembled WGS sequence"/>
</dbReference>
<dbReference type="GO" id="GO:1902201">
    <property type="term" value="P:negative regulation of bacterial-type flagellum-dependent cell motility"/>
    <property type="evidence" value="ECO:0007669"/>
    <property type="project" value="TreeGrafter"/>
</dbReference>
<dbReference type="InterPro" id="IPR043128">
    <property type="entry name" value="Rev_trsase/Diguanyl_cyclase"/>
</dbReference>
<dbReference type="Pfam" id="PF00990">
    <property type="entry name" value="GGDEF"/>
    <property type="match status" value="1"/>
</dbReference>